<dbReference type="Proteomes" id="UP000279908">
    <property type="component" value="Unassembled WGS sequence"/>
</dbReference>
<dbReference type="EMBL" id="VMRG01000001">
    <property type="protein sequence ID" value="KAA6232639.1"/>
    <property type="molecule type" value="Genomic_DNA"/>
</dbReference>
<sequence length="214" mass="23048">MSPANSQPLPLPRICWITSGRETDGSGQQISRLLQELPLNRPAMVLIREKQLNGRQLLALASRIAKETLPNGSRLMLSERMDIALATGLHGVHLPEHSCPADRLRSASPGMLIGKSVHSPESALAAEKEGVDYLFFSPVFASLSKPGYGPLQGTALLREVCRATSVPVFALGGIRPENTIPCIECGAWGVASLGLFTETANFRKTAETIDRLLP</sequence>
<dbReference type="Pfam" id="PF02581">
    <property type="entry name" value="TMP-TENI"/>
    <property type="match status" value="1"/>
</dbReference>
<dbReference type="GO" id="GO:0009228">
    <property type="term" value="P:thiamine biosynthetic process"/>
    <property type="evidence" value="ECO:0007669"/>
    <property type="project" value="UniProtKB-KW"/>
</dbReference>
<reference evidence="5 9" key="3">
    <citation type="submission" date="2019-11" db="EMBL/GenBank/DDBJ databases">
        <title>Green- and brown-colored morphotypes of Chlorobia in the stratified aquatic ecosystems of Kandalaksha Gulf (White Sea): A model for study of the accessory genome evolution.</title>
        <authorList>
            <person name="Grouzdev D.S."/>
        </authorList>
    </citation>
    <scope>NUCLEOTIDE SEQUENCE [LARGE SCALE GENOMIC DNA]</scope>
    <source>
        <strain evidence="5 9">ZM</strain>
    </source>
</reference>
<dbReference type="Proteomes" id="UP000489351">
    <property type="component" value="Unassembled WGS sequence"/>
</dbReference>
<evidence type="ECO:0000313" key="7">
    <source>
        <dbReference type="Proteomes" id="UP000279908"/>
    </source>
</evidence>
<dbReference type="EMBL" id="WUBZ01000003">
    <property type="protein sequence ID" value="MWV53711.1"/>
    <property type="molecule type" value="Genomic_DNA"/>
</dbReference>
<comment type="caution">
    <text evidence="6">The sequence shown here is derived from an EMBL/GenBank/DDBJ whole genome shotgun (WGS) entry which is preliminary data.</text>
</comment>
<dbReference type="InterPro" id="IPR036206">
    <property type="entry name" value="ThiamineP_synth_sf"/>
</dbReference>
<dbReference type="EMBL" id="RXYK01000001">
    <property type="protein sequence ID" value="RTY39925.1"/>
    <property type="molecule type" value="Genomic_DNA"/>
</dbReference>
<evidence type="ECO:0000313" key="9">
    <source>
        <dbReference type="Proteomes" id="UP000489351"/>
    </source>
</evidence>
<organism evidence="6 7">
    <name type="scientific">Chlorobium phaeovibrioides</name>
    <dbReference type="NCBI Taxonomy" id="1094"/>
    <lineage>
        <taxon>Bacteria</taxon>
        <taxon>Pseudomonadati</taxon>
        <taxon>Chlorobiota</taxon>
        <taxon>Chlorobiia</taxon>
        <taxon>Chlorobiales</taxon>
        <taxon>Chlorobiaceae</taxon>
        <taxon>Chlorobium/Pelodictyon group</taxon>
        <taxon>Chlorobium</taxon>
    </lineage>
</organism>
<evidence type="ECO:0000313" key="4">
    <source>
        <dbReference type="EMBL" id="KAA6232639.1"/>
    </source>
</evidence>
<dbReference type="InterPro" id="IPR022998">
    <property type="entry name" value="ThiamineP_synth_TenI"/>
</dbReference>
<dbReference type="RefSeq" id="WP_126383287.1">
    <property type="nucleotide sequence ID" value="NZ_CP041698.1"/>
</dbReference>
<dbReference type="GO" id="GO:0005737">
    <property type="term" value="C:cytoplasm"/>
    <property type="evidence" value="ECO:0007669"/>
    <property type="project" value="TreeGrafter"/>
</dbReference>
<gene>
    <name evidence="6" type="ORF">EKD02_00570</name>
    <name evidence="4" type="ORF">FP507_05780</name>
    <name evidence="5" type="ORF">GJ685_01360</name>
</gene>
<reference evidence="6 7" key="1">
    <citation type="submission" date="2018-12" db="EMBL/GenBank/DDBJ databases">
        <authorList>
            <person name="Lunina O.N."/>
            <person name="Grouzdev D.S."/>
            <person name="Gorlenko V.M."/>
            <person name="Savvichev A.S."/>
        </authorList>
    </citation>
    <scope>NUCLEOTIDE SEQUENCE [LARGE SCALE GENOMIC DNA]</scope>
    <source>
        <strain evidence="6 7">BrKhr-17</strain>
    </source>
</reference>
<protein>
    <submittedName>
        <fullName evidence="6">Thiamine phosphate synthase</fullName>
    </submittedName>
</protein>
<keyword evidence="2" id="KW-0784">Thiamine biosynthesis</keyword>
<dbReference type="Proteomes" id="UP000327458">
    <property type="component" value="Unassembled WGS sequence"/>
</dbReference>
<name>A0A432AX70_CHLPH</name>
<evidence type="ECO:0000313" key="8">
    <source>
        <dbReference type="Proteomes" id="UP000327458"/>
    </source>
</evidence>
<dbReference type="GO" id="GO:0004789">
    <property type="term" value="F:thiamine-phosphate diphosphorylase activity"/>
    <property type="evidence" value="ECO:0007669"/>
    <property type="project" value="TreeGrafter"/>
</dbReference>
<dbReference type="InterPro" id="IPR013785">
    <property type="entry name" value="Aldolase_TIM"/>
</dbReference>
<accession>A0A432AX70</accession>
<comment type="pathway">
    <text evidence="1">Cofactor biosynthesis; thiamine diphosphate biosynthesis.</text>
</comment>
<dbReference type="SUPFAM" id="SSF51391">
    <property type="entry name" value="Thiamin phosphate synthase"/>
    <property type="match status" value="1"/>
</dbReference>
<dbReference type="Gene3D" id="3.20.20.70">
    <property type="entry name" value="Aldolase class I"/>
    <property type="match status" value="1"/>
</dbReference>
<feature type="domain" description="Thiamine phosphate synthase/TenI" evidence="3">
    <location>
        <begin position="21"/>
        <end position="192"/>
    </location>
</feature>
<evidence type="ECO:0000313" key="5">
    <source>
        <dbReference type="EMBL" id="MWV53711.1"/>
    </source>
</evidence>
<keyword evidence="9" id="KW-1185">Reference proteome</keyword>
<reference evidence="4 8" key="2">
    <citation type="submission" date="2019-07" db="EMBL/GenBank/DDBJ databases">
        <title>Draft genome Sequence of Chlorobium phaeovibrioides sp. strain PhvTcv-s14, from the Phylum Chlorobi.</title>
        <authorList>
            <person name="Babenko V."/>
            <person name="Boldyreva D."/>
            <person name="Kanygina A."/>
            <person name="Selezneva O."/>
            <person name="Akopiyan T."/>
            <person name="Lunina O."/>
        </authorList>
    </citation>
    <scope>NUCLEOTIDE SEQUENCE [LARGE SCALE GENOMIC DNA]</scope>
    <source>
        <strain evidence="4 8">GrTcv12</strain>
    </source>
</reference>
<dbReference type="AlphaFoldDB" id="A0A432AX70"/>
<dbReference type="PANTHER" id="PTHR20857">
    <property type="entry name" value="THIAMINE-PHOSPHATE PYROPHOSPHORYLASE"/>
    <property type="match status" value="1"/>
</dbReference>
<dbReference type="CDD" id="cd00564">
    <property type="entry name" value="TMP_TenI"/>
    <property type="match status" value="1"/>
</dbReference>
<proteinExistence type="predicted"/>
<dbReference type="PANTHER" id="PTHR20857:SF15">
    <property type="entry name" value="THIAMINE-PHOSPHATE SYNTHASE"/>
    <property type="match status" value="1"/>
</dbReference>
<evidence type="ECO:0000256" key="2">
    <source>
        <dbReference type="ARBA" id="ARBA00022977"/>
    </source>
</evidence>
<evidence type="ECO:0000313" key="6">
    <source>
        <dbReference type="EMBL" id="RTY39925.1"/>
    </source>
</evidence>
<evidence type="ECO:0000256" key="1">
    <source>
        <dbReference type="ARBA" id="ARBA00004948"/>
    </source>
</evidence>
<evidence type="ECO:0000259" key="3">
    <source>
        <dbReference type="Pfam" id="PF02581"/>
    </source>
</evidence>